<dbReference type="AlphaFoldDB" id="A0A2G6E639"/>
<dbReference type="EMBL" id="PDPS01000026">
    <property type="protein sequence ID" value="PID57553.1"/>
    <property type="molecule type" value="Genomic_DNA"/>
</dbReference>
<dbReference type="Proteomes" id="UP000229740">
    <property type="component" value="Unassembled WGS sequence"/>
</dbReference>
<evidence type="ECO:0000313" key="2">
    <source>
        <dbReference type="Proteomes" id="UP000229740"/>
    </source>
</evidence>
<evidence type="ECO:0008006" key="3">
    <source>
        <dbReference type="Google" id="ProtNLM"/>
    </source>
</evidence>
<sequence>MKKYTEWFLGLICAMVCLEVTAFAENLHRVGAGIHYWASIEDILIDEADDDGLAVILSYQHQFLKLFTLEADLEFMGKGYAGAPEAIVAPQCYALVGRGLYAGTGVGISYTGGEWNETPFWAVRAGFDLELLPSIFLDLNVNYRTERWELHLLKDELTLKTITTGAVLRYEF</sequence>
<reference evidence="1 2" key="1">
    <citation type="submission" date="2017-10" db="EMBL/GenBank/DDBJ databases">
        <title>Novel microbial diversity and functional potential in the marine mammal oral microbiome.</title>
        <authorList>
            <person name="Dudek N.K."/>
            <person name="Sun C.L."/>
            <person name="Burstein D."/>
            <person name="Kantor R.S."/>
            <person name="Aliaga Goltsman D.S."/>
            <person name="Bik E.M."/>
            <person name="Thomas B.C."/>
            <person name="Banfield J.F."/>
            <person name="Relman D.A."/>
        </authorList>
    </citation>
    <scope>NUCLEOTIDE SEQUENCE [LARGE SCALE GENOMIC DNA]</scope>
    <source>
        <strain evidence="1">DOLZORAL124_49_17</strain>
    </source>
</reference>
<name>A0A2G6E639_9BACT</name>
<gene>
    <name evidence="1" type="ORF">CSB45_06915</name>
</gene>
<evidence type="ECO:0000313" key="1">
    <source>
        <dbReference type="EMBL" id="PID57553.1"/>
    </source>
</evidence>
<comment type="caution">
    <text evidence="1">The sequence shown here is derived from an EMBL/GenBank/DDBJ whole genome shotgun (WGS) entry which is preliminary data.</text>
</comment>
<protein>
    <recommendedName>
        <fullName evidence="3">Outer membrane protein beta-barrel domain-containing protein</fullName>
    </recommendedName>
</protein>
<organism evidence="1 2">
    <name type="scientific">candidate division KSB3 bacterium</name>
    <dbReference type="NCBI Taxonomy" id="2044937"/>
    <lineage>
        <taxon>Bacteria</taxon>
        <taxon>candidate division KSB3</taxon>
    </lineage>
</organism>
<proteinExistence type="predicted"/>
<accession>A0A2G6E639</accession>